<dbReference type="CDD" id="cd07377">
    <property type="entry name" value="WHTH_GntR"/>
    <property type="match status" value="1"/>
</dbReference>
<evidence type="ECO:0000256" key="5">
    <source>
        <dbReference type="ARBA" id="ARBA00023015"/>
    </source>
</evidence>
<evidence type="ECO:0000313" key="10">
    <source>
        <dbReference type="Proteomes" id="UP000295636"/>
    </source>
</evidence>
<dbReference type="Pfam" id="PF00392">
    <property type="entry name" value="GntR"/>
    <property type="match status" value="1"/>
</dbReference>
<evidence type="ECO:0000256" key="4">
    <source>
        <dbReference type="ARBA" id="ARBA00022898"/>
    </source>
</evidence>
<dbReference type="EMBL" id="SMRT01000012">
    <property type="protein sequence ID" value="TDF94757.1"/>
    <property type="molecule type" value="Genomic_DNA"/>
</dbReference>
<name>A0A4R5KJV7_9BACL</name>
<dbReference type="SMART" id="SM00345">
    <property type="entry name" value="HTH_GNTR"/>
    <property type="match status" value="1"/>
</dbReference>
<comment type="similarity">
    <text evidence="2">In the C-terminal section; belongs to the class-I pyridoxal-phosphate-dependent aminotransferase family.</text>
</comment>
<evidence type="ECO:0000256" key="3">
    <source>
        <dbReference type="ARBA" id="ARBA00022576"/>
    </source>
</evidence>
<dbReference type="GO" id="GO:0030170">
    <property type="term" value="F:pyridoxal phosphate binding"/>
    <property type="evidence" value="ECO:0007669"/>
    <property type="project" value="InterPro"/>
</dbReference>
<keyword evidence="4" id="KW-0663">Pyridoxal phosphate</keyword>
<comment type="cofactor">
    <cofactor evidence="1">
        <name>pyridoxal 5'-phosphate</name>
        <dbReference type="ChEBI" id="CHEBI:597326"/>
    </cofactor>
</comment>
<sequence length="456" mass="52020">MNKYMSILSDMEQQITEGRYRSGQKLPSVRNAAKSYGCSVSTIIRAYAELEKRHMIYSISQSGYYVVEKPGDGEDRMESQIIDFASASPDVNLFPYLDFQHCLNKAIDTYKYHLFTYGDPKGLESLRHTLVSHLAGDQVFTTAERIVVTSGVQQALEILAKMPFPNGNSLILVEQPSYDIYLRFLEAEGIPVRGIARSTAGIDLRELEKKFKYDGIKFFYTMSRYHNPLGTSYSMEERKAIAGLASKYNVYVVEDDYMADLGEERGFDPIYAYNGTSHVVYLKSFSKIIFPGLRLGATVLPGSLLEAFHARKNYADTSLLSQAALEVYIKNGMYERHKHKINRQYTARIRTLNEAVQKYNDAGEIEISDVRSGIYVQFKLPRTVNLERLTNRLAARKISVVPGKKFYLSGYMEREKFLRLSISRAQPERIEEGIMAIVEEVRRADGLFILECLLKK</sequence>
<accession>A0A4R5KJV7</accession>
<evidence type="ECO:0000256" key="2">
    <source>
        <dbReference type="ARBA" id="ARBA00005384"/>
    </source>
</evidence>
<dbReference type="PROSITE" id="PS50949">
    <property type="entry name" value="HTH_GNTR"/>
    <property type="match status" value="1"/>
</dbReference>
<dbReference type="OrthoDB" id="9802601at2"/>
<evidence type="ECO:0000256" key="1">
    <source>
        <dbReference type="ARBA" id="ARBA00001933"/>
    </source>
</evidence>
<dbReference type="InterPro" id="IPR036388">
    <property type="entry name" value="WH-like_DNA-bd_sf"/>
</dbReference>
<evidence type="ECO:0000313" key="9">
    <source>
        <dbReference type="EMBL" id="TDF94757.1"/>
    </source>
</evidence>
<dbReference type="GO" id="GO:0003677">
    <property type="term" value="F:DNA binding"/>
    <property type="evidence" value="ECO:0007669"/>
    <property type="project" value="UniProtKB-KW"/>
</dbReference>
<reference evidence="9 10" key="1">
    <citation type="submission" date="2019-03" db="EMBL/GenBank/DDBJ databases">
        <title>This is whole genome sequence of Paenibacillus sp MS74 strain.</title>
        <authorList>
            <person name="Trinh H.N."/>
        </authorList>
    </citation>
    <scope>NUCLEOTIDE SEQUENCE [LARGE SCALE GENOMIC DNA]</scope>
    <source>
        <strain evidence="9 10">MS74</strain>
    </source>
</reference>
<keyword evidence="5" id="KW-0805">Transcription regulation</keyword>
<dbReference type="Gene3D" id="1.10.10.10">
    <property type="entry name" value="Winged helix-like DNA-binding domain superfamily/Winged helix DNA-binding domain"/>
    <property type="match status" value="1"/>
</dbReference>
<dbReference type="GO" id="GO:0008483">
    <property type="term" value="F:transaminase activity"/>
    <property type="evidence" value="ECO:0007669"/>
    <property type="project" value="UniProtKB-KW"/>
</dbReference>
<dbReference type="CDD" id="cd00609">
    <property type="entry name" value="AAT_like"/>
    <property type="match status" value="1"/>
</dbReference>
<dbReference type="PANTHER" id="PTHR46577">
    <property type="entry name" value="HTH-TYPE TRANSCRIPTIONAL REGULATORY PROTEIN GABR"/>
    <property type="match status" value="1"/>
</dbReference>
<gene>
    <name evidence="9" type="ORF">E1757_22640</name>
</gene>
<dbReference type="InterPro" id="IPR015421">
    <property type="entry name" value="PyrdxlP-dep_Trfase_major"/>
</dbReference>
<keyword evidence="3 9" id="KW-0032">Aminotransferase</keyword>
<dbReference type="AlphaFoldDB" id="A0A4R5KJV7"/>
<organism evidence="9 10">
    <name type="scientific">Paenibacillus piri</name>
    <dbReference type="NCBI Taxonomy" id="2547395"/>
    <lineage>
        <taxon>Bacteria</taxon>
        <taxon>Bacillati</taxon>
        <taxon>Bacillota</taxon>
        <taxon>Bacilli</taxon>
        <taxon>Bacillales</taxon>
        <taxon>Paenibacillaceae</taxon>
        <taxon>Paenibacillus</taxon>
    </lineage>
</organism>
<dbReference type="InterPro" id="IPR015424">
    <property type="entry name" value="PyrdxlP-dep_Trfase"/>
</dbReference>
<evidence type="ECO:0000259" key="8">
    <source>
        <dbReference type="PROSITE" id="PS50949"/>
    </source>
</evidence>
<dbReference type="PANTHER" id="PTHR46577:SF1">
    <property type="entry name" value="HTH-TYPE TRANSCRIPTIONAL REGULATORY PROTEIN GABR"/>
    <property type="match status" value="1"/>
</dbReference>
<dbReference type="SUPFAM" id="SSF46785">
    <property type="entry name" value="Winged helix' DNA-binding domain"/>
    <property type="match status" value="1"/>
</dbReference>
<dbReference type="Gene3D" id="3.40.640.10">
    <property type="entry name" value="Type I PLP-dependent aspartate aminotransferase-like (Major domain)"/>
    <property type="match status" value="1"/>
</dbReference>
<keyword evidence="7" id="KW-0804">Transcription</keyword>
<dbReference type="Pfam" id="PF00155">
    <property type="entry name" value="Aminotran_1_2"/>
    <property type="match status" value="1"/>
</dbReference>
<keyword evidence="6" id="KW-0238">DNA-binding</keyword>
<proteinExistence type="inferred from homology"/>
<feature type="domain" description="HTH gntR-type" evidence="8">
    <location>
        <begin position="1"/>
        <end position="69"/>
    </location>
</feature>
<dbReference type="InterPro" id="IPR036390">
    <property type="entry name" value="WH_DNA-bd_sf"/>
</dbReference>
<dbReference type="Proteomes" id="UP000295636">
    <property type="component" value="Unassembled WGS sequence"/>
</dbReference>
<dbReference type="InterPro" id="IPR051446">
    <property type="entry name" value="HTH_trans_reg/aminotransferase"/>
</dbReference>
<dbReference type="InterPro" id="IPR004839">
    <property type="entry name" value="Aminotransferase_I/II_large"/>
</dbReference>
<evidence type="ECO:0000256" key="7">
    <source>
        <dbReference type="ARBA" id="ARBA00023163"/>
    </source>
</evidence>
<dbReference type="GO" id="GO:0003700">
    <property type="term" value="F:DNA-binding transcription factor activity"/>
    <property type="evidence" value="ECO:0007669"/>
    <property type="project" value="InterPro"/>
</dbReference>
<dbReference type="InterPro" id="IPR000524">
    <property type="entry name" value="Tscrpt_reg_HTH_GntR"/>
</dbReference>
<dbReference type="RefSeq" id="WP_133232369.1">
    <property type="nucleotide sequence ID" value="NZ_SMRT01000012.1"/>
</dbReference>
<protein>
    <submittedName>
        <fullName evidence="9">PLP-dependent aminotransferase family protein</fullName>
    </submittedName>
</protein>
<dbReference type="SUPFAM" id="SSF53383">
    <property type="entry name" value="PLP-dependent transferases"/>
    <property type="match status" value="1"/>
</dbReference>
<comment type="caution">
    <text evidence="9">The sequence shown here is derived from an EMBL/GenBank/DDBJ whole genome shotgun (WGS) entry which is preliminary data.</text>
</comment>
<keyword evidence="9" id="KW-0808">Transferase</keyword>
<keyword evidence="10" id="KW-1185">Reference proteome</keyword>
<evidence type="ECO:0000256" key="6">
    <source>
        <dbReference type="ARBA" id="ARBA00023125"/>
    </source>
</evidence>